<dbReference type="Proteomes" id="UP001479290">
    <property type="component" value="Unassembled WGS sequence"/>
</dbReference>
<protein>
    <recommendedName>
        <fullName evidence="4">TNFR-Cys domain-containing protein</fullName>
    </recommendedName>
</protein>
<dbReference type="GO" id="GO:0050830">
    <property type="term" value="P:defense response to Gram-positive bacterium"/>
    <property type="evidence" value="ECO:0007669"/>
    <property type="project" value="TreeGrafter"/>
</dbReference>
<dbReference type="PANTHER" id="PTHR46838">
    <property type="entry name" value="TUMOR NECROSIS FACTOR RECEPTOR SUPERFAMILY MEMBER 14"/>
    <property type="match status" value="1"/>
</dbReference>
<dbReference type="SUPFAM" id="SSF57586">
    <property type="entry name" value="TNF receptor-like"/>
    <property type="match status" value="2"/>
</dbReference>
<evidence type="ECO:0000313" key="5">
    <source>
        <dbReference type="EMBL" id="KAK9970741.1"/>
    </source>
</evidence>
<dbReference type="PROSITE" id="PS00652">
    <property type="entry name" value="TNFR_NGFR_1"/>
    <property type="match status" value="1"/>
</dbReference>
<dbReference type="SMART" id="SM00208">
    <property type="entry name" value="TNFR"/>
    <property type="match status" value="3"/>
</dbReference>
<dbReference type="AlphaFoldDB" id="A0AAW2AAS4"/>
<gene>
    <name evidence="5" type="ORF">ABG768_026657</name>
</gene>
<organism evidence="5 6">
    <name type="scientific">Culter alburnus</name>
    <name type="common">Topmouth culter</name>
    <dbReference type="NCBI Taxonomy" id="194366"/>
    <lineage>
        <taxon>Eukaryota</taxon>
        <taxon>Metazoa</taxon>
        <taxon>Chordata</taxon>
        <taxon>Craniata</taxon>
        <taxon>Vertebrata</taxon>
        <taxon>Euteleostomi</taxon>
        <taxon>Actinopterygii</taxon>
        <taxon>Neopterygii</taxon>
        <taxon>Teleostei</taxon>
        <taxon>Ostariophysi</taxon>
        <taxon>Cypriniformes</taxon>
        <taxon>Xenocyprididae</taxon>
        <taxon>Xenocypridinae</taxon>
        <taxon>Culter</taxon>
    </lineage>
</organism>
<keyword evidence="3" id="KW-0732">Signal</keyword>
<keyword evidence="6" id="KW-1185">Reference proteome</keyword>
<feature type="chain" id="PRO_5043621003" description="TNFR-Cys domain-containing protein" evidence="3">
    <location>
        <begin position="17"/>
        <end position="229"/>
    </location>
</feature>
<feature type="repeat" description="TNFR-Cys" evidence="1">
    <location>
        <begin position="60"/>
        <end position="101"/>
    </location>
</feature>
<feature type="transmembrane region" description="Helical" evidence="2">
    <location>
        <begin position="192"/>
        <end position="214"/>
    </location>
</feature>
<comment type="caution">
    <text evidence="1">Lacks conserved residue(s) required for the propagation of feature annotation.</text>
</comment>
<keyword evidence="1" id="KW-1015">Disulfide bond</keyword>
<dbReference type="GO" id="GO:0050829">
    <property type="term" value="P:defense response to Gram-negative bacterium"/>
    <property type="evidence" value="ECO:0007669"/>
    <property type="project" value="TreeGrafter"/>
</dbReference>
<evidence type="ECO:0000256" key="2">
    <source>
        <dbReference type="SAM" id="Phobius"/>
    </source>
</evidence>
<dbReference type="FunFam" id="2.10.50.10:FF:000007">
    <property type="entry name" value="TNF receptor superfamily member 14"/>
    <property type="match status" value="1"/>
</dbReference>
<keyword evidence="2" id="KW-0812">Transmembrane</keyword>
<proteinExistence type="predicted"/>
<dbReference type="CDD" id="cd00185">
    <property type="entry name" value="TNFRSF"/>
    <property type="match status" value="1"/>
</dbReference>
<feature type="domain" description="TNFR-Cys" evidence="4">
    <location>
        <begin position="60"/>
        <end position="101"/>
    </location>
</feature>
<evidence type="ECO:0000313" key="6">
    <source>
        <dbReference type="Proteomes" id="UP001479290"/>
    </source>
</evidence>
<accession>A0AAW2AAS4</accession>
<comment type="caution">
    <text evidence="5">The sequence shown here is derived from an EMBL/GenBank/DDBJ whole genome shotgun (WGS) entry which is preliminary data.</text>
</comment>
<dbReference type="GO" id="GO:0009897">
    <property type="term" value="C:external side of plasma membrane"/>
    <property type="evidence" value="ECO:0007669"/>
    <property type="project" value="TreeGrafter"/>
</dbReference>
<dbReference type="CDD" id="cd13405">
    <property type="entry name" value="TNFRSF14_teleost"/>
    <property type="match status" value="1"/>
</dbReference>
<dbReference type="Gene3D" id="2.10.50.10">
    <property type="entry name" value="Tumor Necrosis Factor Receptor, subunit A, domain 2"/>
    <property type="match status" value="3"/>
</dbReference>
<dbReference type="GO" id="GO:0002720">
    <property type="term" value="P:positive regulation of cytokine production involved in immune response"/>
    <property type="evidence" value="ECO:0007669"/>
    <property type="project" value="TreeGrafter"/>
</dbReference>
<evidence type="ECO:0000256" key="1">
    <source>
        <dbReference type="PROSITE-ProRule" id="PRU00206"/>
    </source>
</evidence>
<feature type="signal peptide" evidence="3">
    <location>
        <begin position="1"/>
        <end position="16"/>
    </location>
</feature>
<name>A0AAW2AAS4_CULAL</name>
<dbReference type="Pfam" id="PF00020">
    <property type="entry name" value="TNFR_c6"/>
    <property type="match status" value="2"/>
</dbReference>
<keyword evidence="2" id="KW-0472">Membrane</keyword>
<dbReference type="GO" id="GO:2000406">
    <property type="term" value="P:positive regulation of T cell migration"/>
    <property type="evidence" value="ECO:0007669"/>
    <property type="project" value="TreeGrafter"/>
</dbReference>
<evidence type="ECO:0000259" key="4">
    <source>
        <dbReference type="PROSITE" id="PS50050"/>
    </source>
</evidence>
<dbReference type="GO" id="GO:0046642">
    <property type="term" value="P:negative regulation of alpha-beta T cell proliferation"/>
    <property type="evidence" value="ECO:0007669"/>
    <property type="project" value="TreeGrafter"/>
</dbReference>
<feature type="disulfide bond" evidence="1">
    <location>
        <begin position="61"/>
        <end position="76"/>
    </location>
</feature>
<evidence type="ECO:0000256" key="3">
    <source>
        <dbReference type="SAM" id="SignalP"/>
    </source>
</evidence>
<keyword evidence="2" id="KW-1133">Transmembrane helix</keyword>
<dbReference type="InterPro" id="IPR001368">
    <property type="entry name" value="TNFR/NGFR_Cys_rich_reg"/>
</dbReference>
<dbReference type="PROSITE" id="PS50050">
    <property type="entry name" value="TNFR_NGFR_2"/>
    <property type="match status" value="1"/>
</dbReference>
<reference evidence="5 6" key="1">
    <citation type="submission" date="2024-05" db="EMBL/GenBank/DDBJ databases">
        <title>A high-quality chromosomal-level genome assembly of Topmouth culter (Culter alburnus).</title>
        <authorList>
            <person name="Zhao H."/>
        </authorList>
    </citation>
    <scope>NUCLEOTIDE SEQUENCE [LARGE SCALE GENOMIC DNA]</scope>
    <source>
        <strain evidence="5">CATC2023</strain>
        <tissue evidence="5">Muscle</tissue>
    </source>
</reference>
<dbReference type="EMBL" id="JAWDJR010000008">
    <property type="protein sequence ID" value="KAK9970741.1"/>
    <property type="molecule type" value="Genomic_DNA"/>
</dbReference>
<sequence length="229" mass="25069">MHILLTIFFNVAITFAYIELGYCVCAHAEYEINGQCCPMCAPGNHVFWHCTVDTSTTCEPCSEFTYTDEPNGIEKCFPCSACDTAGLRTQKACTPLSDTVCEPVEGFFCVTQEKGSCRSAVKHSQCKPGEFIQHRGTESTDTVCGVCTNGTYSDGTFTTCQPHTICQSMGRKQIKAGTMSSDARCEYFTPDLIGVITGVVIIVVIIGVSLIQFIKHKVKRSSGMRFVQI</sequence>
<dbReference type="PANTHER" id="PTHR46838:SF1">
    <property type="entry name" value="TUMOR NECROSIS FACTOR RECEPTOR SUPERFAMILY MEMBER 14"/>
    <property type="match status" value="1"/>
</dbReference>